<dbReference type="AlphaFoldDB" id="A0A4Y9YTR5"/>
<dbReference type="OrthoDB" id="1898221at2759"/>
<dbReference type="Pfam" id="PF00501">
    <property type="entry name" value="AMP-binding"/>
    <property type="match status" value="1"/>
</dbReference>
<dbReference type="Pfam" id="PF13193">
    <property type="entry name" value="AMP-binding_C"/>
    <property type="match status" value="1"/>
</dbReference>
<gene>
    <name evidence="5" type="ORF">EVG20_g5303</name>
</gene>
<comment type="similarity">
    <text evidence="1">Belongs to the ATP-dependent AMP-binding enzyme family.</text>
</comment>
<feature type="domain" description="AMP-dependent synthetase/ligase" evidence="3">
    <location>
        <begin position="27"/>
        <end position="440"/>
    </location>
</feature>
<dbReference type="GO" id="GO:0019748">
    <property type="term" value="P:secondary metabolic process"/>
    <property type="evidence" value="ECO:0007669"/>
    <property type="project" value="TreeGrafter"/>
</dbReference>
<dbReference type="InterPro" id="IPR000873">
    <property type="entry name" value="AMP-dep_synth/lig_dom"/>
</dbReference>
<dbReference type="Gene3D" id="3.40.50.12780">
    <property type="entry name" value="N-terminal domain of ligase-like"/>
    <property type="match status" value="1"/>
</dbReference>
<evidence type="ECO:0008006" key="7">
    <source>
        <dbReference type="Google" id="ProtNLM"/>
    </source>
</evidence>
<dbReference type="PANTHER" id="PTHR24096">
    <property type="entry name" value="LONG-CHAIN-FATTY-ACID--COA LIGASE"/>
    <property type="match status" value="1"/>
</dbReference>
<dbReference type="InterPro" id="IPR025110">
    <property type="entry name" value="AMP-bd_C"/>
</dbReference>
<dbReference type="GO" id="GO:0016405">
    <property type="term" value="F:CoA-ligase activity"/>
    <property type="evidence" value="ECO:0007669"/>
    <property type="project" value="TreeGrafter"/>
</dbReference>
<dbReference type="InterPro" id="IPR020845">
    <property type="entry name" value="AMP-binding_CS"/>
</dbReference>
<proteinExistence type="inferred from homology"/>
<feature type="domain" description="AMP-binding enzyme C-terminal" evidence="4">
    <location>
        <begin position="491"/>
        <end position="578"/>
    </location>
</feature>
<dbReference type="InterPro" id="IPR045851">
    <property type="entry name" value="AMP-bd_C_sf"/>
</dbReference>
<reference evidence="5 6" key="1">
    <citation type="submission" date="2019-02" db="EMBL/GenBank/DDBJ databases">
        <title>Genome sequencing of the rare red list fungi Dentipellis fragilis.</title>
        <authorList>
            <person name="Buettner E."/>
            <person name="Kellner H."/>
        </authorList>
    </citation>
    <scope>NUCLEOTIDE SEQUENCE [LARGE SCALE GENOMIC DNA]</scope>
    <source>
        <strain evidence="5 6">DSM 105465</strain>
    </source>
</reference>
<dbReference type="PANTHER" id="PTHR24096:SF149">
    <property type="entry name" value="AMP-BINDING DOMAIN-CONTAINING PROTEIN-RELATED"/>
    <property type="match status" value="1"/>
</dbReference>
<evidence type="ECO:0000259" key="3">
    <source>
        <dbReference type="Pfam" id="PF00501"/>
    </source>
</evidence>
<accession>A0A4Y9YTR5</accession>
<protein>
    <recommendedName>
        <fullName evidence="7">AMP-dependent synthetase/ligase domain-containing protein</fullName>
    </recommendedName>
</protein>
<dbReference type="PROSITE" id="PS00455">
    <property type="entry name" value="AMP_BINDING"/>
    <property type="match status" value="1"/>
</dbReference>
<dbReference type="Proteomes" id="UP000298327">
    <property type="component" value="Unassembled WGS sequence"/>
</dbReference>
<dbReference type="STRING" id="205917.A0A4Y9YTR5"/>
<evidence type="ECO:0000256" key="1">
    <source>
        <dbReference type="ARBA" id="ARBA00006432"/>
    </source>
</evidence>
<dbReference type="SUPFAM" id="SSF56801">
    <property type="entry name" value="Acetyl-CoA synthetase-like"/>
    <property type="match status" value="1"/>
</dbReference>
<evidence type="ECO:0000256" key="2">
    <source>
        <dbReference type="ARBA" id="ARBA00022598"/>
    </source>
</evidence>
<evidence type="ECO:0000313" key="6">
    <source>
        <dbReference type="Proteomes" id="UP000298327"/>
    </source>
</evidence>
<keyword evidence="6" id="KW-1185">Reference proteome</keyword>
<sequence length="603" mass="65833">MYVKSLYPDIPAYPGVNFHDFIFERPAAKAQKDYTVFIDGLTGEKRTFRAIQERVADAATALGAEDGLGLRSGDAMVGILSENSMEFPILLFALLKLAVPLALLPAYATPPEISALAKLVRVTHLFASEKLFPTARLVAKECGLSDDKLFVLQGRVDNATSLPDLIGQVRVKNTPRVPTSPVKDDTLAYLAFSSGTSGLPKGVMISHRNLYYSGMQPIIIMAETMKVVTPPPLPTPEGVPVTITATPYYHAMGLHNGLLRIIANPATAIIIPKWDVNLVFDLLQKYVPPPSLESDADDNGLLNEIRRYTVTGLSLVPSMVLQLLSSPRLERESANLKTLMGLGTGAAHMPPELRDKIMSFVPNSKAFYEGYGMSECTLAAIVVPFPMLFNGRFAKHRKGCTGILLPGMEARILREDGSDAGLREPGELYVRGGNVGLGYWENEVATRETFTAGGWLRTGDRFAVDEDGGFYYVDRGKDILKVSGSQVSPTEIEDVLLQHPEQLIADCAVAGVRTAHARLADERVPRAWVVLSAAGRSRGHATVLAALDAWARGRLSKHKWLRGGYQVVDEIPRNPTGKVLRRILQDRYAENSEDASTGVRSKL</sequence>
<organism evidence="5 6">
    <name type="scientific">Dentipellis fragilis</name>
    <dbReference type="NCBI Taxonomy" id="205917"/>
    <lineage>
        <taxon>Eukaryota</taxon>
        <taxon>Fungi</taxon>
        <taxon>Dikarya</taxon>
        <taxon>Basidiomycota</taxon>
        <taxon>Agaricomycotina</taxon>
        <taxon>Agaricomycetes</taxon>
        <taxon>Russulales</taxon>
        <taxon>Hericiaceae</taxon>
        <taxon>Dentipellis</taxon>
    </lineage>
</organism>
<dbReference type="InterPro" id="IPR042099">
    <property type="entry name" value="ANL_N_sf"/>
</dbReference>
<comment type="caution">
    <text evidence="5">The sequence shown here is derived from an EMBL/GenBank/DDBJ whole genome shotgun (WGS) entry which is preliminary data.</text>
</comment>
<name>A0A4Y9YTR5_9AGAM</name>
<evidence type="ECO:0000313" key="5">
    <source>
        <dbReference type="EMBL" id="TFY65785.1"/>
    </source>
</evidence>
<keyword evidence="2" id="KW-0436">Ligase</keyword>
<dbReference type="EMBL" id="SEOQ01000308">
    <property type="protein sequence ID" value="TFY65785.1"/>
    <property type="molecule type" value="Genomic_DNA"/>
</dbReference>
<dbReference type="Gene3D" id="3.30.300.30">
    <property type="match status" value="1"/>
</dbReference>
<evidence type="ECO:0000259" key="4">
    <source>
        <dbReference type="Pfam" id="PF13193"/>
    </source>
</evidence>